<dbReference type="InterPro" id="IPR017900">
    <property type="entry name" value="4Fe4S_Fe_S_CS"/>
</dbReference>
<dbReference type="AlphaFoldDB" id="A0A3N0BLE3"/>
<proteinExistence type="predicted"/>
<dbReference type="RefSeq" id="WP_123191063.1">
    <property type="nucleotide sequence ID" value="NZ_QICD01000001.1"/>
</dbReference>
<dbReference type="EMBL" id="QICD01000001">
    <property type="protein sequence ID" value="RNL48981.1"/>
    <property type="molecule type" value="Genomic_DNA"/>
</dbReference>
<evidence type="ECO:0000313" key="6">
    <source>
        <dbReference type="EMBL" id="RNL48981.1"/>
    </source>
</evidence>
<evidence type="ECO:0000259" key="5">
    <source>
        <dbReference type="PROSITE" id="PS51379"/>
    </source>
</evidence>
<dbReference type="PROSITE" id="PS51379">
    <property type="entry name" value="4FE4S_FER_2"/>
    <property type="match status" value="2"/>
</dbReference>
<name>A0A3N0BLE3_9ACTN</name>
<dbReference type="PANTHER" id="PTHR43687">
    <property type="entry name" value="ADENYLYLSULFATE REDUCTASE, BETA SUBUNIT"/>
    <property type="match status" value="1"/>
</dbReference>
<dbReference type="SUPFAM" id="SSF52218">
    <property type="entry name" value="Flavoproteins"/>
    <property type="match status" value="1"/>
</dbReference>
<feature type="domain" description="4Fe-4S ferredoxin-type" evidence="5">
    <location>
        <begin position="208"/>
        <end position="236"/>
    </location>
</feature>
<evidence type="ECO:0000256" key="2">
    <source>
        <dbReference type="ARBA" id="ARBA00022723"/>
    </source>
</evidence>
<dbReference type="InterPro" id="IPR050572">
    <property type="entry name" value="Fe-S_Ferredoxin"/>
</dbReference>
<sequence>MPATVHAMYFSPTRTTRTITETVAEKIANQHECKLSFTDFTLPSARPVNASFGADDVLVFGFPVYAGRVPTLVAGQIARLQGNGAHAVIIALYGNRHYDDAVLEAADLLAGQTFCVSAAGAFIGEHAMTANVAAGRPDASDLTVARQFGADAAARLASGEKKTPGIKGSRPYKEHPAAADIRPLTTDSCTACGICVRRCAMGVIDREDPTQVNFGCIRCNACVKACPEGAKHFDSELPNRIVAMLESQFTERKEPELFL</sequence>
<evidence type="ECO:0000313" key="7">
    <source>
        <dbReference type="Proteomes" id="UP000278632"/>
    </source>
</evidence>
<dbReference type="InterPro" id="IPR029039">
    <property type="entry name" value="Flavoprotein-like_sf"/>
</dbReference>
<protein>
    <submittedName>
        <fullName evidence="6">4Fe-4S ferredoxin</fullName>
    </submittedName>
</protein>
<dbReference type="GO" id="GO:0046872">
    <property type="term" value="F:metal ion binding"/>
    <property type="evidence" value="ECO:0007669"/>
    <property type="project" value="UniProtKB-KW"/>
</dbReference>
<keyword evidence="3" id="KW-0408">Iron</keyword>
<keyword evidence="1" id="KW-0004">4Fe-4S</keyword>
<evidence type="ECO:0000256" key="3">
    <source>
        <dbReference type="ARBA" id="ARBA00023004"/>
    </source>
</evidence>
<reference evidence="7" key="1">
    <citation type="submission" date="2018-05" db="EMBL/GenBank/DDBJ databases">
        <title>Genome Sequencing of selected type strains of the family Eggerthellaceae.</title>
        <authorList>
            <person name="Danylec N."/>
            <person name="Stoll D.A."/>
            <person name="Doetsch A."/>
            <person name="Huch M."/>
        </authorList>
    </citation>
    <scope>NUCLEOTIDE SEQUENCE [LARGE SCALE GENOMIC DNA]</scope>
    <source>
        <strain evidence="7">DSM 16106</strain>
    </source>
</reference>
<dbReference type="Pfam" id="PF13187">
    <property type="entry name" value="Fer4_9"/>
    <property type="match status" value="1"/>
</dbReference>
<feature type="domain" description="4Fe-4S ferredoxin-type" evidence="5">
    <location>
        <begin position="180"/>
        <end position="207"/>
    </location>
</feature>
<dbReference type="PROSITE" id="PS00198">
    <property type="entry name" value="4FE4S_FER_1"/>
    <property type="match status" value="1"/>
</dbReference>
<dbReference type="Proteomes" id="UP000278632">
    <property type="component" value="Unassembled WGS sequence"/>
</dbReference>
<keyword evidence="7" id="KW-1185">Reference proteome</keyword>
<dbReference type="OrthoDB" id="9798098at2"/>
<organism evidence="6 7">
    <name type="scientific">Paraeggerthella hongkongensis</name>
    <dbReference type="NCBI Taxonomy" id="230658"/>
    <lineage>
        <taxon>Bacteria</taxon>
        <taxon>Bacillati</taxon>
        <taxon>Actinomycetota</taxon>
        <taxon>Coriobacteriia</taxon>
        <taxon>Eggerthellales</taxon>
        <taxon>Eggerthellaceae</taxon>
        <taxon>Paraeggerthella</taxon>
    </lineage>
</organism>
<gene>
    <name evidence="6" type="ORF">DMP08_00525</name>
</gene>
<dbReference type="PANTHER" id="PTHR43687:SF1">
    <property type="entry name" value="FERREDOXIN III"/>
    <property type="match status" value="1"/>
</dbReference>
<accession>A0A3N0BLE3</accession>
<evidence type="ECO:0000256" key="4">
    <source>
        <dbReference type="ARBA" id="ARBA00023014"/>
    </source>
</evidence>
<dbReference type="InterPro" id="IPR017896">
    <property type="entry name" value="4Fe4S_Fe-S-bd"/>
</dbReference>
<comment type="caution">
    <text evidence="6">The sequence shown here is derived from an EMBL/GenBank/DDBJ whole genome shotgun (WGS) entry which is preliminary data.</text>
</comment>
<dbReference type="Gene3D" id="3.30.70.20">
    <property type="match status" value="1"/>
</dbReference>
<keyword evidence="2" id="KW-0479">Metal-binding</keyword>
<evidence type="ECO:0000256" key="1">
    <source>
        <dbReference type="ARBA" id="ARBA00022485"/>
    </source>
</evidence>
<dbReference type="Gene3D" id="3.40.50.360">
    <property type="match status" value="1"/>
</dbReference>
<dbReference type="GO" id="GO:0051539">
    <property type="term" value="F:4 iron, 4 sulfur cluster binding"/>
    <property type="evidence" value="ECO:0007669"/>
    <property type="project" value="UniProtKB-KW"/>
</dbReference>
<keyword evidence="4" id="KW-0411">Iron-sulfur</keyword>
<dbReference type="SUPFAM" id="SSF54862">
    <property type="entry name" value="4Fe-4S ferredoxins"/>
    <property type="match status" value="1"/>
</dbReference>